<protein>
    <submittedName>
        <fullName evidence="8">Opacity protein-like surface antigen</fullName>
    </submittedName>
</protein>
<dbReference type="InterPro" id="IPR053724">
    <property type="entry name" value="OMP_A26_sf"/>
</dbReference>
<dbReference type="EMBL" id="QRDT01000001">
    <property type="protein sequence ID" value="RED42434.1"/>
    <property type="molecule type" value="Genomic_DNA"/>
</dbReference>
<evidence type="ECO:0000256" key="1">
    <source>
        <dbReference type="ARBA" id="ARBA00004442"/>
    </source>
</evidence>
<evidence type="ECO:0000256" key="2">
    <source>
        <dbReference type="ARBA" id="ARBA00022729"/>
    </source>
</evidence>
<dbReference type="SUPFAM" id="SSF56925">
    <property type="entry name" value="OMPA-like"/>
    <property type="match status" value="1"/>
</dbReference>
<proteinExistence type="inferred from homology"/>
<keyword evidence="10" id="KW-1185">Reference proteome</keyword>
<keyword evidence="4" id="KW-0998">Cell outer membrane</keyword>
<evidence type="ECO:0000256" key="4">
    <source>
        <dbReference type="ARBA" id="ARBA00023237"/>
    </source>
</evidence>
<dbReference type="PANTHER" id="PTHR34001:SF3">
    <property type="entry name" value="BLL7405 PROTEIN"/>
    <property type="match status" value="1"/>
</dbReference>
<feature type="domain" description="Outer membrane protein beta-barrel" evidence="6">
    <location>
        <begin position="27"/>
        <end position="230"/>
    </location>
</feature>
<evidence type="ECO:0000256" key="5">
    <source>
        <dbReference type="ARBA" id="ARBA00038306"/>
    </source>
</evidence>
<evidence type="ECO:0000313" key="10">
    <source>
        <dbReference type="Proteomes" id="UP000256343"/>
    </source>
</evidence>
<dbReference type="Gene3D" id="2.40.128.90">
    <property type="entry name" value="OMPT-like"/>
    <property type="match status" value="1"/>
</dbReference>
<accession>A0A336JGZ8</accession>
<dbReference type="GO" id="GO:0009279">
    <property type="term" value="C:cell outer membrane"/>
    <property type="evidence" value="ECO:0007669"/>
    <property type="project" value="UniProtKB-SubCell"/>
</dbReference>
<comment type="subcellular location">
    <subcellularLocation>
        <location evidence="1">Cell outer membrane</location>
    </subcellularLocation>
</comment>
<evidence type="ECO:0000259" key="6">
    <source>
        <dbReference type="Pfam" id="PF13505"/>
    </source>
</evidence>
<organism evidence="8 9">
    <name type="scientific">Rhodopseudomonas pentothenatexigens</name>
    <dbReference type="NCBI Taxonomy" id="999699"/>
    <lineage>
        <taxon>Bacteria</taxon>
        <taxon>Pseudomonadati</taxon>
        <taxon>Pseudomonadota</taxon>
        <taxon>Alphaproteobacteria</taxon>
        <taxon>Hyphomicrobiales</taxon>
        <taxon>Nitrobacteraceae</taxon>
        <taxon>Rhodopseudomonas</taxon>
    </lineage>
</organism>
<reference evidence="8 9" key="1">
    <citation type="submission" date="2017-08" db="EMBL/GenBank/DDBJ databases">
        <authorList>
            <person name="de Groot N.N."/>
        </authorList>
    </citation>
    <scope>NUCLEOTIDE SEQUENCE [LARGE SCALE GENOMIC DNA]</scope>
    <source>
        <strain evidence="8 9">JA575</strain>
    </source>
</reference>
<dbReference type="Gene3D" id="2.40.160.20">
    <property type="match status" value="1"/>
</dbReference>
<evidence type="ECO:0000313" key="7">
    <source>
        <dbReference type="EMBL" id="RED42434.1"/>
    </source>
</evidence>
<dbReference type="PANTHER" id="PTHR34001">
    <property type="entry name" value="BLL7405 PROTEIN"/>
    <property type="match status" value="1"/>
</dbReference>
<dbReference type="EMBL" id="UFQQ01000001">
    <property type="protein sequence ID" value="SSW89035.1"/>
    <property type="molecule type" value="Genomic_DNA"/>
</dbReference>
<evidence type="ECO:0000256" key="3">
    <source>
        <dbReference type="ARBA" id="ARBA00023136"/>
    </source>
</evidence>
<evidence type="ECO:0000313" key="8">
    <source>
        <dbReference type="EMBL" id="SSW89035.1"/>
    </source>
</evidence>
<dbReference type="InterPro" id="IPR020080">
    <property type="entry name" value="OM_adhesin/peptidase_omptin"/>
</dbReference>
<dbReference type="InterPro" id="IPR027385">
    <property type="entry name" value="Beta-barrel_OMP"/>
</dbReference>
<comment type="similarity">
    <text evidence="5">Belongs to the Omp25/RopB family.</text>
</comment>
<dbReference type="PROSITE" id="PS51257">
    <property type="entry name" value="PROKAR_LIPOPROTEIN"/>
    <property type="match status" value="1"/>
</dbReference>
<reference evidence="7 10" key="2">
    <citation type="submission" date="2018-07" db="EMBL/GenBank/DDBJ databases">
        <title>Genomic Encyclopedia of Archaeal and Bacterial Type Strains, Phase II (KMG-II): from individual species to whole genera.</title>
        <authorList>
            <person name="Goeker M."/>
        </authorList>
    </citation>
    <scope>NUCLEOTIDE SEQUENCE [LARGE SCALE GENOMIC DNA]</scope>
    <source>
        <strain evidence="7 10">JA575</strain>
    </source>
</reference>
<dbReference type="AlphaFoldDB" id="A0A336JGZ8"/>
<dbReference type="SUPFAM" id="SSF69917">
    <property type="entry name" value="OMPT-like"/>
    <property type="match status" value="1"/>
</dbReference>
<name>A0A336JGZ8_9BRAD</name>
<dbReference type="InterPro" id="IPR051692">
    <property type="entry name" value="OMP-like"/>
</dbReference>
<evidence type="ECO:0000313" key="9">
    <source>
        <dbReference type="Proteomes" id="UP000252631"/>
    </source>
</evidence>
<dbReference type="Proteomes" id="UP000252631">
    <property type="component" value="Unassembled WGS sequence"/>
</dbReference>
<dbReference type="GO" id="GO:0004190">
    <property type="term" value="F:aspartic-type endopeptidase activity"/>
    <property type="evidence" value="ECO:0007669"/>
    <property type="project" value="InterPro"/>
</dbReference>
<keyword evidence="3" id="KW-0472">Membrane</keyword>
<gene>
    <name evidence="7" type="ORF">BJ125_101151</name>
    <name evidence="8" type="ORF">SAMN05892882_101151</name>
</gene>
<keyword evidence="2" id="KW-0732">Signal</keyword>
<dbReference type="InterPro" id="IPR011250">
    <property type="entry name" value="OMP/PagP_B-barrel"/>
</dbReference>
<sequence length="580" mass="62516">MNDRRDRGRKSSGAEAVRRYVISLSTVVAVACGPAQASDSVRAPAIPVWNWSGFYVGAHLGAGFGTAKVDNPFGPSIYGDTIRMPKAFAGVQGGYNWQAPGSAWVLGVEADASAVDSDGTNTCLAYSGQFVSANCRVREHAMGNLTARLGHAFGAQGRSLMYVKGGGAFLIGNLTMTTNASDYLTQPGAELNATRWGWTVGAGIEHALTPRWSVRAEYDYANFGGRGMDTPGGGFLQTPFDPTTLVNTLGAPTQVRQDMHLIKLGLNYQFSRGDGAFDQASLLPMKAPATNPWSAWQFDVGARYWYSHGRYQNDLTLSTVNALQEHLVSRLTYESEGHSGEVFWRIDSPQKLFVKGFAGGGALVAGKMNDEDWFPTDPTSATAYSNTDHGKVTGTIAYATLDAGIDLFGDASGKLGVFAGYNFYRDRKDAFNCRQIALADPTSFCGSGQGISISQYEDWHSLRIGANGTLMVAPNTRLLVDAAYLPYTHISALDIHHNRTDVADKNSPAWGTGRGVQLEAILSYDVTPTFNIGVGGRYWAMWATDVETAGFGSPVPTQLLPIRVERYGSFVQASYKFGVH</sequence>
<dbReference type="Proteomes" id="UP000256343">
    <property type="component" value="Unassembled WGS sequence"/>
</dbReference>
<dbReference type="Pfam" id="PF13505">
    <property type="entry name" value="OMP_b-brl"/>
    <property type="match status" value="1"/>
</dbReference>